<sequence length="71" mass="8063">MDQSVLRVNQVAERLGVSRATVWNWGNTKSRHYRADFPRPFKVSANVVGWLSSEIDDYIGKLAAKREEQAG</sequence>
<dbReference type="AlphaFoldDB" id="A0A378WAF2"/>
<accession>A0A378WAF2</accession>
<dbReference type="Proteomes" id="UP000254176">
    <property type="component" value="Unassembled WGS sequence"/>
</dbReference>
<evidence type="ECO:0000313" key="1">
    <source>
        <dbReference type="EMBL" id="SUA30099.1"/>
    </source>
</evidence>
<dbReference type="PANTHER" id="PTHR36154:SF1">
    <property type="entry name" value="DNA-BINDING TRANSCRIPTIONAL ACTIVATOR ALPA"/>
    <property type="match status" value="1"/>
</dbReference>
<dbReference type="PANTHER" id="PTHR36154">
    <property type="entry name" value="DNA-BINDING TRANSCRIPTIONAL ACTIVATOR ALPA"/>
    <property type="match status" value="1"/>
</dbReference>
<reference evidence="1 2" key="1">
    <citation type="submission" date="2018-06" db="EMBL/GenBank/DDBJ databases">
        <authorList>
            <consortium name="Pathogen Informatics"/>
            <person name="Doyle S."/>
        </authorList>
    </citation>
    <scope>NUCLEOTIDE SEQUENCE [LARGE SCALE GENOMIC DNA]</scope>
    <source>
        <strain evidence="1 2">NCTC8554</strain>
    </source>
</reference>
<protein>
    <submittedName>
        <fullName evidence="1">Putative prophage regulator protein</fullName>
    </submittedName>
</protein>
<organism evidence="1 2">
    <name type="scientific">Neisseria meningitidis</name>
    <dbReference type="NCBI Taxonomy" id="487"/>
    <lineage>
        <taxon>Bacteria</taxon>
        <taxon>Pseudomonadati</taxon>
        <taxon>Pseudomonadota</taxon>
        <taxon>Betaproteobacteria</taxon>
        <taxon>Neisseriales</taxon>
        <taxon>Neisseriaceae</taxon>
        <taxon>Neisseria</taxon>
    </lineage>
</organism>
<name>A0A378WAF2_NEIME</name>
<evidence type="ECO:0000313" key="2">
    <source>
        <dbReference type="Proteomes" id="UP000254176"/>
    </source>
</evidence>
<dbReference type="InterPro" id="IPR052931">
    <property type="entry name" value="Prophage_regulatory_activator"/>
</dbReference>
<gene>
    <name evidence="1" type="ORF">NCTC8554_02147</name>
</gene>
<dbReference type="InterPro" id="IPR010260">
    <property type="entry name" value="AlpA"/>
</dbReference>
<dbReference type="Pfam" id="PF05930">
    <property type="entry name" value="Phage_AlpA"/>
    <property type="match status" value="1"/>
</dbReference>
<dbReference type="EMBL" id="UGRP01000002">
    <property type="protein sequence ID" value="SUA30099.1"/>
    <property type="molecule type" value="Genomic_DNA"/>
</dbReference>
<proteinExistence type="predicted"/>
<dbReference type="RefSeq" id="WP_002256793.1">
    <property type="nucleotide sequence ID" value="NZ_CP020401.2"/>
</dbReference>